<feature type="domain" description="C2H2-type" evidence="9">
    <location>
        <begin position="40"/>
        <end position="67"/>
    </location>
</feature>
<keyword evidence="3" id="KW-0677">Repeat</keyword>
<dbReference type="GO" id="GO:0008270">
    <property type="term" value="F:zinc ion binding"/>
    <property type="evidence" value="ECO:0007669"/>
    <property type="project" value="UniProtKB-KW"/>
</dbReference>
<keyword evidence="4 8" id="KW-0863">Zinc-finger</keyword>
<evidence type="ECO:0000256" key="4">
    <source>
        <dbReference type="ARBA" id="ARBA00022771"/>
    </source>
</evidence>
<dbReference type="GO" id="GO:0003700">
    <property type="term" value="F:DNA-binding transcription factor activity"/>
    <property type="evidence" value="ECO:0007669"/>
    <property type="project" value="TreeGrafter"/>
</dbReference>
<dbReference type="InterPro" id="IPR017455">
    <property type="entry name" value="Znf_FYVE-rel"/>
</dbReference>
<dbReference type="PROSITE" id="PS50178">
    <property type="entry name" value="ZF_FYVE"/>
    <property type="match status" value="1"/>
</dbReference>
<dbReference type="PROSITE" id="PS00028">
    <property type="entry name" value="ZINC_FINGER_C2H2_1"/>
    <property type="match status" value="1"/>
</dbReference>
<keyword evidence="6" id="KW-0238">DNA-binding</keyword>
<feature type="domain" description="FYVE-type" evidence="10">
    <location>
        <begin position="10"/>
        <end position="81"/>
    </location>
</feature>
<dbReference type="GO" id="GO:0005634">
    <property type="term" value="C:nucleus"/>
    <property type="evidence" value="ECO:0007669"/>
    <property type="project" value="UniProtKB-SubCell"/>
</dbReference>
<evidence type="ECO:0000313" key="12">
    <source>
        <dbReference type="Proteomes" id="UP001054945"/>
    </source>
</evidence>
<evidence type="ECO:0000256" key="1">
    <source>
        <dbReference type="ARBA" id="ARBA00004123"/>
    </source>
</evidence>
<dbReference type="InterPro" id="IPR050589">
    <property type="entry name" value="Ikaros_C2H2-ZF"/>
</dbReference>
<dbReference type="EMBL" id="BPLR01002955">
    <property type="protein sequence ID" value="GIX79621.1"/>
    <property type="molecule type" value="Genomic_DNA"/>
</dbReference>
<dbReference type="FunFam" id="3.30.160.60:FF:000145">
    <property type="entry name" value="Zinc finger protein 574"/>
    <property type="match status" value="1"/>
</dbReference>
<dbReference type="Pfam" id="PF13894">
    <property type="entry name" value="zf-C2H2_4"/>
    <property type="match status" value="1"/>
</dbReference>
<keyword evidence="7" id="KW-0539">Nucleus</keyword>
<dbReference type="Gene3D" id="3.30.160.60">
    <property type="entry name" value="Classic Zinc Finger"/>
    <property type="match status" value="2"/>
</dbReference>
<evidence type="ECO:0000256" key="7">
    <source>
        <dbReference type="ARBA" id="ARBA00023242"/>
    </source>
</evidence>
<keyword evidence="2" id="KW-0479">Metal-binding</keyword>
<gene>
    <name evidence="11" type="ORF">CEXT_506601</name>
</gene>
<sequence>MAESRASIEKENNFKCDVCGRRFSQKRYLTQLCHSGSKPHECHICGGRFVRKCALNKHLLLHDGLKSHKCEMCGRCFVRKEK</sequence>
<comment type="subcellular location">
    <subcellularLocation>
        <location evidence="1">Nucleus</location>
    </subcellularLocation>
</comment>
<dbReference type="Pfam" id="PF00096">
    <property type="entry name" value="zf-C2H2"/>
    <property type="match status" value="1"/>
</dbReference>
<dbReference type="InterPro" id="IPR013087">
    <property type="entry name" value="Znf_C2H2_type"/>
</dbReference>
<evidence type="ECO:0000313" key="11">
    <source>
        <dbReference type="EMBL" id="GIX79621.1"/>
    </source>
</evidence>
<dbReference type="AlphaFoldDB" id="A0AAV4N5B4"/>
<evidence type="ECO:0000256" key="8">
    <source>
        <dbReference type="PROSITE-ProRule" id="PRU00042"/>
    </source>
</evidence>
<keyword evidence="5" id="KW-0862">Zinc</keyword>
<evidence type="ECO:0000256" key="2">
    <source>
        <dbReference type="ARBA" id="ARBA00022723"/>
    </source>
</evidence>
<evidence type="ECO:0000256" key="3">
    <source>
        <dbReference type="ARBA" id="ARBA00022737"/>
    </source>
</evidence>
<protein>
    <submittedName>
        <fullName evidence="11">Uncharacterized protein</fullName>
    </submittedName>
</protein>
<evidence type="ECO:0000259" key="9">
    <source>
        <dbReference type="PROSITE" id="PS50157"/>
    </source>
</evidence>
<reference evidence="11 12" key="1">
    <citation type="submission" date="2021-06" db="EMBL/GenBank/DDBJ databases">
        <title>Caerostris extrusa draft genome.</title>
        <authorList>
            <person name="Kono N."/>
            <person name="Arakawa K."/>
        </authorList>
    </citation>
    <scope>NUCLEOTIDE SEQUENCE [LARGE SCALE GENOMIC DNA]</scope>
</reference>
<keyword evidence="12" id="KW-1185">Reference proteome</keyword>
<dbReference type="PANTHER" id="PTHR24404">
    <property type="entry name" value="ZINC FINGER PROTEIN"/>
    <property type="match status" value="1"/>
</dbReference>
<evidence type="ECO:0000256" key="6">
    <source>
        <dbReference type="ARBA" id="ARBA00023125"/>
    </source>
</evidence>
<dbReference type="GO" id="GO:0006357">
    <property type="term" value="P:regulation of transcription by RNA polymerase II"/>
    <property type="evidence" value="ECO:0007669"/>
    <property type="project" value="TreeGrafter"/>
</dbReference>
<dbReference type="InterPro" id="IPR036236">
    <property type="entry name" value="Znf_C2H2_sf"/>
</dbReference>
<proteinExistence type="predicted"/>
<dbReference type="PROSITE" id="PS50157">
    <property type="entry name" value="ZINC_FINGER_C2H2_2"/>
    <property type="match status" value="2"/>
</dbReference>
<accession>A0AAV4N5B4</accession>
<dbReference type="SMART" id="SM00355">
    <property type="entry name" value="ZnF_C2H2"/>
    <property type="match status" value="2"/>
</dbReference>
<comment type="caution">
    <text evidence="11">The sequence shown here is derived from an EMBL/GenBank/DDBJ whole genome shotgun (WGS) entry which is preliminary data.</text>
</comment>
<feature type="domain" description="C2H2-type" evidence="9">
    <location>
        <begin position="14"/>
        <end position="39"/>
    </location>
</feature>
<name>A0AAV4N5B4_CAEEX</name>
<evidence type="ECO:0000259" key="10">
    <source>
        <dbReference type="PROSITE" id="PS50178"/>
    </source>
</evidence>
<dbReference type="SUPFAM" id="SSF57667">
    <property type="entry name" value="beta-beta-alpha zinc fingers"/>
    <property type="match status" value="1"/>
</dbReference>
<dbReference type="PANTHER" id="PTHR24404:SF114">
    <property type="entry name" value="KLUMPFUSS, ISOFORM B-RELATED"/>
    <property type="match status" value="1"/>
</dbReference>
<dbReference type="GO" id="GO:0000978">
    <property type="term" value="F:RNA polymerase II cis-regulatory region sequence-specific DNA binding"/>
    <property type="evidence" value="ECO:0007669"/>
    <property type="project" value="TreeGrafter"/>
</dbReference>
<organism evidence="11 12">
    <name type="scientific">Caerostris extrusa</name>
    <name type="common">Bark spider</name>
    <name type="synonym">Caerostris bankana</name>
    <dbReference type="NCBI Taxonomy" id="172846"/>
    <lineage>
        <taxon>Eukaryota</taxon>
        <taxon>Metazoa</taxon>
        <taxon>Ecdysozoa</taxon>
        <taxon>Arthropoda</taxon>
        <taxon>Chelicerata</taxon>
        <taxon>Arachnida</taxon>
        <taxon>Araneae</taxon>
        <taxon>Araneomorphae</taxon>
        <taxon>Entelegynae</taxon>
        <taxon>Araneoidea</taxon>
        <taxon>Araneidae</taxon>
        <taxon>Caerostris</taxon>
    </lineage>
</organism>
<dbReference type="FunFam" id="3.30.160.60:FF:000446">
    <property type="entry name" value="Zinc finger protein"/>
    <property type="match status" value="1"/>
</dbReference>
<dbReference type="Proteomes" id="UP001054945">
    <property type="component" value="Unassembled WGS sequence"/>
</dbReference>
<evidence type="ECO:0000256" key="5">
    <source>
        <dbReference type="ARBA" id="ARBA00022833"/>
    </source>
</evidence>